<feature type="transmembrane region" description="Helical" evidence="2">
    <location>
        <begin position="561"/>
        <end position="584"/>
    </location>
</feature>
<feature type="compositionally biased region" description="Basic and acidic residues" evidence="1">
    <location>
        <begin position="66"/>
        <end position="75"/>
    </location>
</feature>
<keyword evidence="2" id="KW-1133">Transmembrane helix</keyword>
<reference evidence="5" key="2">
    <citation type="submission" date="2021-04" db="EMBL/GenBank/DDBJ databases">
        <authorList>
            <person name="Gilroy R."/>
        </authorList>
    </citation>
    <scope>NUCLEOTIDE SEQUENCE</scope>
    <source>
        <strain evidence="5">ChiHjej13B12-24818</strain>
    </source>
</reference>
<gene>
    <name evidence="5" type="ORF">H9786_08435</name>
</gene>
<dbReference type="SMART" id="SM00710">
    <property type="entry name" value="PbH1"/>
    <property type="match status" value="9"/>
</dbReference>
<accession>A0A9D2LDG6</accession>
<reference evidence="5" key="1">
    <citation type="journal article" date="2021" name="PeerJ">
        <title>Extensive microbial diversity within the chicken gut microbiome revealed by metagenomics and culture.</title>
        <authorList>
            <person name="Gilroy R."/>
            <person name="Ravi A."/>
            <person name="Getino M."/>
            <person name="Pursley I."/>
            <person name="Horton D.L."/>
            <person name="Alikhan N.F."/>
            <person name="Baker D."/>
            <person name="Gharbi K."/>
            <person name="Hall N."/>
            <person name="Watson M."/>
            <person name="Adriaenssens E.M."/>
            <person name="Foster-Nyarko E."/>
            <person name="Jarju S."/>
            <person name="Secka A."/>
            <person name="Antonio M."/>
            <person name="Oren A."/>
            <person name="Chaudhuri R.R."/>
            <person name="La Ragione R."/>
            <person name="Hildebrand F."/>
            <person name="Pallen M.J."/>
        </authorList>
    </citation>
    <scope>NUCLEOTIDE SEQUENCE</scope>
    <source>
        <strain evidence="5">ChiHjej13B12-24818</strain>
    </source>
</reference>
<feature type="signal peptide" evidence="3">
    <location>
        <begin position="1"/>
        <end position="29"/>
    </location>
</feature>
<comment type="caution">
    <text evidence="5">The sequence shown here is derived from an EMBL/GenBank/DDBJ whole genome shotgun (WGS) entry which is preliminary data.</text>
</comment>
<evidence type="ECO:0000313" key="6">
    <source>
        <dbReference type="Proteomes" id="UP000823823"/>
    </source>
</evidence>
<dbReference type="InterPro" id="IPR011050">
    <property type="entry name" value="Pectin_lyase_fold/virulence"/>
</dbReference>
<feature type="region of interest" description="Disordered" evidence="1">
    <location>
        <begin position="585"/>
        <end position="656"/>
    </location>
</feature>
<dbReference type="Gene3D" id="2.160.20.10">
    <property type="entry name" value="Single-stranded right-handed beta-helix, Pectin lyase-like"/>
    <property type="match status" value="2"/>
</dbReference>
<dbReference type="InterPro" id="IPR012334">
    <property type="entry name" value="Pectin_lyas_fold"/>
</dbReference>
<name>A0A9D2LDG6_9MICO</name>
<evidence type="ECO:0000259" key="4">
    <source>
        <dbReference type="Pfam" id="PF05048"/>
    </source>
</evidence>
<evidence type="ECO:0000313" key="5">
    <source>
        <dbReference type="EMBL" id="HJB10544.1"/>
    </source>
</evidence>
<evidence type="ECO:0000256" key="1">
    <source>
        <dbReference type="SAM" id="MobiDB-lite"/>
    </source>
</evidence>
<evidence type="ECO:0000256" key="2">
    <source>
        <dbReference type="SAM" id="Phobius"/>
    </source>
</evidence>
<keyword evidence="2" id="KW-0812">Transmembrane</keyword>
<feature type="chain" id="PRO_5039455871" evidence="3">
    <location>
        <begin position="30"/>
        <end position="656"/>
    </location>
</feature>
<dbReference type="EMBL" id="DWZH01000062">
    <property type="protein sequence ID" value="HJB10544.1"/>
    <property type="molecule type" value="Genomic_DNA"/>
</dbReference>
<keyword evidence="2" id="KW-0472">Membrane</keyword>
<feature type="domain" description="Periplasmic copper-binding protein NosD beta helix" evidence="4">
    <location>
        <begin position="401"/>
        <end position="521"/>
    </location>
</feature>
<dbReference type="Proteomes" id="UP000823823">
    <property type="component" value="Unassembled WGS sequence"/>
</dbReference>
<keyword evidence="3" id="KW-0732">Signal</keyword>
<sequence>MTPARSLARSLGAAAVTAALLLGALPALAEETEDSPAVTEERTDETAEAGTDEGVEYAGDPASESAEARTEERRLTDVASMVDSTRWAFATGAAPLALPTGETSTIVLLAREEPYTLQELADLVPDAVQQESEGSYLISSHLVIDRGATLRIHDDSGLSVHLDSTAESFASIVSIGGALDVAGGEDEPVQITGWDSSRQTADHETSDGRAYIRALAGSVEARDVELRNLGFWSGPTGGLALTGSDAPKIETASGEVVSDPGEETLVEPDPNSLVLLPDPDEKKHDRSVTASLERVSAHDSALGLFAANTAQLDISDADFSGNLLDGVVLHRFVTQAHLKEVTAHRNGGDGIRAGRGTTDVSIEGARASGNRGNGITVNGSALADGPSATGVATGAFGGHAVTNSSLTGNGHYGIQVTGGSGIAVRDNHVSRHTSGIVVSGAASEMEVSGNRVRSSTEHGISLRDDITGAQIHGNTIGGADTAIYARGSAGEITGNTISRATNHGITVIDQPETTTVSRNSIAGIGPAAIDTSRSGTSVVLVANSAGQWEVTKPLPVILQRIFQPLTVLWLVIVVLLVATAGTTARWRPGRRPRSHPYADHTPLTELSAGVVLPRDLGTPASGGSRAGHGRRRLPHPRSPVGPDRATGPDPRGGLHA</sequence>
<dbReference type="Pfam" id="PF05048">
    <property type="entry name" value="NosD"/>
    <property type="match status" value="1"/>
</dbReference>
<feature type="region of interest" description="Disordered" evidence="1">
    <location>
        <begin position="29"/>
        <end position="75"/>
    </location>
</feature>
<dbReference type="InterPro" id="IPR006626">
    <property type="entry name" value="PbH1"/>
</dbReference>
<evidence type="ECO:0000256" key="3">
    <source>
        <dbReference type="SAM" id="SignalP"/>
    </source>
</evidence>
<dbReference type="InterPro" id="IPR007742">
    <property type="entry name" value="NosD_dom"/>
</dbReference>
<feature type="compositionally biased region" description="Acidic residues" evidence="1">
    <location>
        <begin position="46"/>
        <end position="55"/>
    </location>
</feature>
<dbReference type="SUPFAM" id="SSF51126">
    <property type="entry name" value="Pectin lyase-like"/>
    <property type="match status" value="1"/>
</dbReference>
<protein>
    <submittedName>
        <fullName evidence="5">Right-handed parallel beta-helix repeat-containing protein</fullName>
    </submittedName>
</protein>
<dbReference type="AlphaFoldDB" id="A0A9D2LDG6"/>
<proteinExistence type="predicted"/>
<organism evidence="5 6">
    <name type="scientific">Candidatus Brachybacterium merdavium</name>
    <dbReference type="NCBI Taxonomy" id="2838513"/>
    <lineage>
        <taxon>Bacteria</taxon>
        <taxon>Bacillati</taxon>
        <taxon>Actinomycetota</taxon>
        <taxon>Actinomycetes</taxon>
        <taxon>Micrococcales</taxon>
        <taxon>Dermabacteraceae</taxon>
        <taxon>Brachybacterium</taxon>
    </lineage>
</organism>